<dbReference type="GO" id="GO:0005634">
    <property type="term" value="C:nucleus"/>
    <property type="evidence" value="ECO:0007669"/>
    <property type="project" value="TreeGrafter"/>
</dbReference>
<dbReference type="AlphaFoldDB" id="A0A3M6YL99"/>
<proteinExistence type="predicted"/>
<feature type="compositionally biased region" description="Basic and acidic residues" evidence="1">
    <location>
        <begin position="67"/>
        <end position="78"/>
    </location>
</feature>
<evidence type="ECO:0000256" key="1">
    <source>
        <dbReference type="SAM" id="MobiDB-lite"/>
    </source>
</evidence>
<dbReference type="SUPFAM" id="SSF160443">
    <property type="entry name" value="SMR domain-like"/>
    <property type="match status" value="1"/>
</dbReference>
<name>A0A3M6YL99_HORWE</name>
<feature type="compositionally biased region" description="Low complexity" evidence="1">
    <location>
        <begin position="218"/>
        <end position="232"/>
    </location>
</feature>
<dbReference type="InterPro" id="IPR036063">
    <property type="entry name" value="Smr_dom_sf"/>
</dbReference>
<evidence type="ECO:0000313" key="3">
    <source>
        <dbReference type="EMBL" id="RMY03824.1"/>
    </source>
</evidence>
<protein>
    <recommendedName>
        <fullName evidence="2">Smr domain-containing protein</fullName>
    </recommendedName>
</protein>
<feature type="region of interest" description="Disordered" evidence="1">
    <location>
        <begin position="193"/>
        <end position="237"/>
    </location>
</feature>
<organism evidence="3 4">
    <name type="scientific">Hortaea werneckii</name>
    <name type="common">Black yeast</name>
    <name type="synonym">Cladosporium werneckii</name>
    <dbReference type="NCBI Taxonomy" id="91943"/>
    <lineage>
        <taxon>Eukaryota</taxon>
        <taxon>Fungi</taxon>
        <taxon>Dikarya</taxon>
        <taxon>Ascomycota</taxon>
        <taxon>Pezizomycotina</taxon>
        <taxon>Dothideomycetes</taxon>
        <taxon>Dothideomycetidae</taxon>
        <taxon>Mycosphaerellales</taxon>
        <taxon>Teratosphaeriaceae</taxon>
        <taxon>Hortaea</taxon>
    </lineage>
</organism>
<reference evidence="3 4" key="1">
    <citation type="journal article" date="2018" name="BMC Genomics">
        <title>Genomic evidence for intraspecific hybridization in a clonal and extremely halotolerant yeast.</title>
        <authorList>
            <person name="Gostincar C."/>
            <person name="Stajich J.E."/>
            <person name="Zupancic J."/>
            <person name="Zalar P."/>
            <person name="Gunde-Cimerman N."/>
        </authorList>
    </citation>
    <scope>NUCLEOTIDE SEQUENCE [LARGE SCALE GENOMIC DNA]</scope>
    <source>
        <strain evidence="3 4">EXF-6654</strain>
    </source>
</reference>
<feature type="domain" description="Smr" evidence="2">
    <location>
        <begin position="455"/>
        <end position="542"/>
    </location>
</feature>
<feature type="compositionally biased region" description="Polar residues" evidence="1">
    <location>
        <begin position="81"/>
        <end position="100"/>
    </location>
</feature>
<dbReference type="PROSITE" id="PS50828">
    <property type="entry name" value="SMR"/>
    <property type="match status" value="1"/>
</dbReference>
<dbReference type="GO" id="GO:0004519">
    <property type="term" value="F:endonuclease activity"/>
    <property type="evidence" value="ECO:0007669"/>
    <property type="project" value="TreeGrafter"/>
</dbReference>
<dbReference type="PANTHER" id="PTHR46535:SF1">
    <property type="entry name" value="NEDD4-BINDING PROTEIN 2"/>
    <property type="match status" value="1"/>
</dbReference>
<comment type="caution">
    <text evidence="3">The sequence shown here is derived from an EMBL/GenBank/DDBJ whole genome shotgun (WGS) entry which is preliminary data.</text>
</comment>
<dbReference type="Proteomes" id="UP000282582">
    <property type="component" value="Unassembled WGS sequence"/>
</dbReference>
<feature type="region of interest" description="Disordered" evidence="1">
    <location>
        <begin position="55"/>
        <end position="120"/>
    </location>
</feature>
<dbReference type="InterPro" id="IPR058864">
    <property type="entry name" value="UBA_10"/>
</dbReference>
<evidence type="ECO:0000259" key="2">
    <source>
        <dbReference type="PROSITE" id="PS50828"/>
    </source>
</evidence>
<dbReference type="InterPro" id="IPR052772">
    <property type="entry name" value="Endo/PolyKinase_Domain-Protein"/>
</dbReference>
<accession>A0A3M6YL99</accession>
<evidence type="ECO:0000313" key="4">
    <source>
        <dbReference type="Proteomes" id="UP000282582"/>
    </source>
</evidence>
<dbReference type="EMBL" id="QWIK01000588">
    <property type="protein sequence ID" value="RMY03824.1"/>
    <property type="molecule type" value="Genomic_DNA"/>
</dbReference>
<gene>
    <name evidence="3" type="ORF">D0868_07267</name>
</gene>
<dbReference type="InterPro" id="IPR002625">
    <property type="entry name" value="Smr_dom"/>
</dbReference>
<dbReference type="Gene3D" id="3.30.1370.110">
    <property type="match status" value="1"/>
</dbReference>
<feature type="compositionally biased region" description="Basic residues" evidence="1">
    <location>
        <begin position="197"/>
        <end position="208"/>
    </location>
</feature>
<dbReference type="Pfam" id="PF26286">
    <property type="entry name" value="UBA_10"/>
    <property type="match status" value="1"/>
</dbReference>
<sequence length="545" mass="57766">MDDAFAKLEADYCPPLDPALLSAIVSDYDLSDANSVQNARETLDQLKESAVVEEAAGFDPSGTGAQEDGKTTEQRAESCPETGTSQTRETDLTSVSNGMSSLDLDNMVGEESGSVGNPEELEQLDEDTKVKLLQDLFGDKVTNFSIRHTLRKCNGRWQASMEELLNHVYFEEAEDSDGSGKIATKGIDAFAGDGTVRRGRKGKPKGKNVKGLDDRKATSLPTSPASHSPAPAGNRWKTASEDIEFVASRTRIATPTVSSVYYEKGASVPKTIGTLLKATMEESKAIVTDDEAVLSSARELGYEFPGIAPDYLAAIIRLTHPSTTAAHELAVALTTKPKDANGGGIKLLPHYAPPSLDEEVAWEPVAKTTRSAAAVRSPALDDPAASSRASAYASARATAYAQASAAHRKARSNRLMGGVAAYYGQVGREYAALSSQATAAAADDLASSQSSSAQLDLHGVDVLNAVRIAQNKVEEWWDGLGESRVNGRLGAEDRQMGYRIIVGLGRHSEGGKGKLGPAVSKVLREGGWKVENAGAAIVVKGKARR</sequence>
<dbReference type="PANTHER" id="PTHR46535">
    <property type="entry name" value="NEDD4-BINDING PROTEIN 2"/>
    <property type="match status" value="1"/>
</dbReference>